<reference evidence="2" key="1">
    <citation type="submission" date="2022-11" db="UniProtKB">
        <authorList>
            <consortium name="WormBaseParasite"/>
        </authorList>
    </citation>
    <scope>IDENTIFICATION</scope>
</reference>
<dbReference type="Proteomes" id="UP000887580">
    <property type="component" value="Unplaced"/>
</dbReference>
<sequence>RVPNPQKPGDTPMRFLVRRLGHAYELYPLFILTGAWFVVFCYTVYYSFEKIEIWLDRSQEQAPWDWSRIRNNYWKKPTLLFDTEGQEQAPWDWSRIRNNYWKKPTLLFDTEGVSHQRIPIMETLQDEMLEAAKKRGTR</sequence>
<dbReference type="WBParaSite" id="PS1159_v2.g5673.t2">
    <property type="protein sequence ID" value="PS1159_v2.g5673.t2"/>
    <property type="gene ID" value="PS1159_v2.g5673"/>
</dbReference>
<evidence type="ECO:0000313" key="2">
    <source>
        <dbReference type="WBParaSite" id="PS1159_v2.g5673.t2"/>
    </source>
</evidence>
<name>A0AC35GIB6_9BILA</name>
<accession>A0AC35GIB6</accession>
<evidence type="ECO:0000313" key="1">
    <source>
        <dbReference type="Proteomes" id="UP000887580"/>
    </source>
</evidence>
<organism evidence="1 2">
    <name type="scientific">Panagrolaimus sp. PS1159</name>
    <dbReference type="NCBI Taxonomy" id="55785"/>
    <lineage>
        <taxon>Eukaryota</taxon>
        <taxon>Metazoa</taxon>
        <taxon>Ecdysozoa</taxon>
        <taxon>Nematoda</taxon>
        <taxon>Chromadorea</taxon>
        <taxon>Rhabditida</taxon>
        <taxon>Tylenchina</taxon>
        <taxon>Panagrolaimomorpha</taxon>
        <taxon>Panagrolaimoidea</taxon>
        <taxon>Panagrolaimidae</taxon>
        <taxon>Panagrolaimus</taxon>
    </lineage>
</organism>
<protein>
    <submittedName>
        <fullName evidence="2">Uncharacterized protein</fullName>
    </submittedName>
</protein>
<proteinExistence type="predicted"/>